<protein>
    <submittedName>
        <fullName evidence="2">Uncharacterized protein</fullName>
    </submittedName>
</protein>
<organism evidence="2 3">
    <name type="scientific">Rhipicephalus sanguineus</name>
    <name type="common">Brown dog tick</name>
    <name type="synonym">Ixodes sanguineus</name>
    <dbReference type="NCBI Taxonomy" id="34632"/>
    <lineage>
        <taxon>Eukaryota</taxon>
        <taxon>Metazoa</taxon>
        <taxon>Ecdysozoa</taxon>
        <taxon>Arthropoda</taxon>
        <taxon>Chelicerata</taxon>
        <taxon>Arachnida</taxon>
        <taxon>Acari</taxon>
        <taxon>Parasitiformes</taxon>
        <taxon>Ixodida</taxon>
        <taxon>Ixodoidea</taxon>
        <taxon>Ixodidae</taxon>
        <taxon>Rhipicephalinae</taxon>
        <taxon>Rhipicephalus</taxon>
        <taxon>Rhipicephalus</taxon>
    </lineage>
</organism>
<evidence type="ECO:0000313" key="3">
    <source>
        <dbReference type="Proteomes" id="UP000821837"/>
    </source>
</evidence>
<proteinExistence type="predicted"/>
<gene>
    <name evidence="2" type="ORF">HPB52_015215</name>
</gene>
<reference evidence="2" key="2">
    <citation type="submission" date="2021-09" db="EMBL/GenBank/DDBJ databases">
        <authorList>
            <person name="Jia N."/>
            <person name="Wang J."/>
            <person name="Shi W."/>
            <person name="Du L."/>
            <person name="Sun Y."/>
            <person name="Zhan W."/>
            <person name="Jiang J."/>
            <person name="Wang Q."/>
            <person name="Zhang B."/>
            <person name="Ji P."/>
            <person name="Sakyi L.B."/>
            <person name="Cui X."/>
            <person name="Yuan T."/>
            <person name="Jiang B."/>
            <person name="Yang W."/>
            <person name="Lam T.T.-Y."/>
            <person name="Chang Q."/>
            <person name="Ding S."/>
            <person name="Wang X."/>
            <person name="Zhu J."/>
            <person name="Ruan X."/>
            <person name="Zhao L."/>
            <person name="Wei J."/>
            <person name="Que T."/>
            <person name="Du C."/>
            <person name="Cheng J."/>
            <person name="Dai P."/>
            <person name="Han X."/>
            <person name="Huang E."/>
            <person name="Gao Y."/>
            <person name="Liu J."/>
            <person name="Shao H."/>
            <person name="Ye R."/>
            <person name="Li L."/>
            <person name="Wei W."/>
            <person name="Wang X."/>
            <person name="Wang C."/>
            <person name="Huo Q."/>
            <person name="Li W."/>
            <person name="Guo W."/>
            <person name="Chen H."/>
            <person name="Chen S."/>
            <person name="Zhou L."/>
            <person name="Zhou L."/>
            <person name="Ni X."/>
            <person name="Tian J."/>
            <person name="Zhou Y."/>
            <person name="Sheng Y."/>
            <person name="Liu T."/>
            <person name="Pan Y."/>
            <person name="Xia L."/>
            <person name="Li J."/>
            <person name="Zhao F."/>
            <person name="Cao W."/>
        </authorList>
    </citation>
    <scope>NUCLEOTIDE SEQUENCE</scope>
    <source>
        <strain evidence="2">Rsan-2018</strain>
        <tissue evidence="2">Larvae</tissue>
    </source>
</reference>
<reference evidence="2" key="1">
    <citation type="journal article" date="2020" name="Cell">
        <title>Large-Scale Comparative Analyses of Tick Genomes Elucidate Their Genetic Diversity and Vector Capacities.</title>
        <authorList>
            <consortium name="Tick Genome and Microbiome Consortium (TIGMIC)"/>
            <person name="Jia N."/>
            <person name="Wang J."/>
            <person name="Shi W."/>
            <person name="Du L."/>
            <person name="Sun Y."/>
            <person name="Zhan W."/>
            <person name="Jiang J.F."/>
            <person name="Wang Q."/>
            <person name="Zhang B."/>
            <person name="Ji P."/>
            <person name="Bell-Sakyi L."/>
            <person name="Cui X.M."/>
            <person name="Yuan T.T."/>
            <person name="Jiang B.G."/>
            <person name="Yang W.F."/>
            <person name="Lam T.T."/>
            <person name="Chang Q.C."/>
            <person name="Ding S.J."/>
            <person name="Wang X.J."/>
            <person name="Zhu J.G."/>
            <person name="Ruan X.D."/>
            <person name="Zhao L."/>
            <person name="Wei J.T."/>
            <person name="Ye R.Z."/>
            <person name="Que T.C."/>
            <person name="Du C.H."/>
            <person name="Zhou Y.H."/>
            <person name="Cheng J.X."/>
            <person name="Dai P.F."/>
            <person name="Guo W.B."/>
            <person name="Han X.H."/>
            <person name="Huang E.J."/>
            <person name="Li L.F."/>
            <person name="Wei W."/>
            <person name="Gao Y.C."/>
            <person name="Liu J.Z."/>
            <person name="Shao H.Z."/>
            <person name="Wang X."/>
            <person name="Wang C.C."/>
            <person name="Yang T.C."/>
            <person name="Huo Q.B."/>
            <person name="Li W."/>
            <person name="Chen H.Y."/>
            <person name="Chen S.E."/>
            <person name="Zhou L.G."/>
            <person name="Ni X.B."/>
            <person name="Tian J.H."/>
            <person name="Sheng Y."/>
            <person name="Liu T."/>
            <person name="Pan Y.S."/>
            <person name="Xia L.Y."/>
            <person name="Li J."/>
            <person name="Zhao F."/>
            <person name="Cao W.C."/>
        </authorList>
    </citation>
    <scope>NUCLEOTIDE SEQUENCE</scope>
    <source>
        <strain evidence="2">Rsan-2018</strain>
    </source>
</reference>
<dbReference type="Proteomes" id="UP000821837">
    <property type="component" value="Chromosome 1"/>
</dbReference>
<accession>A0A9D4YQ64</accession>
<dbReference type="AlphaFoldDB" id="A0A9D4YQ64"/>
<dbReference type="EMBL" id="JABSTV010001245">
    <property type="protein sequence ID" value="KAH7983907.1"/>
    <property type="molecule type" value="Genomic_DNA"/>
</dbReference>
<evidence type="ECO:0000256" key="1">
    <source>
        <dbReference type="SAM" id="MobiDB-lite"/>
    </source>
</evidence>
<keyword evidence="3" id="KW-1185">Reference proteome</keyword>
<feature type="region of interest" description="Disordered" evidence="1">
    <location>
        <begin position="1"/>
        <end position="65"/>
    </location>
</feature>
<sequence length="116" mass="12632">MNNHRRPPQARAVANKAKSMHPVQVTEQESGAGGLTGAAGTRATRPARRRHTRGPSPAAPKGNGYVSSLKNMMARLMFMNSTSITSCCLENQSCKSRGEQGKPTRWFWLDAPSHTL</sequence>
<name>A0A9D4YQ64_RHISA</name>
<evidence type="ECO:0000313" key="2">
    <source>
        <dbReference type="EMBL" id="KAH7983907.1"/>
    </source>
</evidence>
<comment type="caution">
    <text evidence="2">The sequence shown here is derived from an EMBL/GenBank/DDBJ whole genome shotgun (WGS) entry which is preliminary data.</text>
</comment>